<feature type="compositionally biased region" description="Polar residues" evidence="1">
    <location>
        <begin position="36"/>
        <end position="47"/>
    </location>
</feature>
<sequence length="83" mass="8986">MPGLPLSESIWLLFRTPLVPPEPEKPIDVQLRTLRTGKSVNKQGPTDNRSDVGSIAAVDAPRNSTSSDASYHSSSTESTSYSR</sequence>
<dbReference type="AlphaFoldDB" id="A0AAW0GBJ4"/>
<evidence type="ECO:0000313" key="3">
    <source>
        <dbReference type="Proteomes" id="UP001385951"/>
    </source>
</evidence>
<keyword evidence="3" id="KW-1185">Reference proteome</keyword>
<feature type="region of interest" description="Disordered" evidence="1">
    <location>
        <begin position="32"/>
        <end position="83"/>
    </location>
</feature>
<evidence type="ECO:0000313" key="2">
    <source>
        <dbReference type="EMBL" id="KAK7689827.1"/>
    </source>
</evidence>
<accession>A0AAW0GBJ4</accession>
<feature type="compositionally biased region" description="Low complexity" evidence="1">
    <location>
        <begin position="64"/>
        <end position="83"/>
    </location>
</feature>
<protein>
    <submittedName>
        <fullName evidence="2">Uncharacterized protein</fullName>
    </submittedName>
</protein>
<proteinExistence type="predicted"/>
<dbReference type="EMBL" id="JASBNA010000007">
    <property type="protein sequence ID" value="KAK7689827.1"/>
    <property type="molecule type" value="Genomic_DNA"/>
</dbReference>
<comment type="caution">
    <text evidence="2">The sequence shown here is derived from an EMBL/GenBank/DDBJ whole genome shotgun (WGS) entry which is preliminary data.</text>
</comment>
<dbReference type="Proteomes" id="UP001385951">
    <property type="component" value="Unassembled WGS sequence"/>
</dbReference>
<organism evidence="2 3">
    <name type="scientific">Cerrena zonata</name>
    <dbReference type="NCBI Taxonomy" id="2478898"/>
    <lineage>
        <taxon>Eukaryota</taxon>
        <taxon>Fungi</taxon>
        <taxon>Dikarya</taxon>
        <taxon>Basidiomycota</taxon>
        <taxon>Agaricomycotina</taxon>
        <taxon>Agaricomycetes</taxon>
        <taxon>Polyporales</taxon>
        <taxon>Cerrenaceae</taxon>
        <taxon>Cerrena</taxon>
    </lineage>
</organism>
<gene>
    <name evidence="2" type="ORF">QCA50_006466</name>
</gene>
<name>A0AAW0GBJ4_9APHY</name>
<evidence type="ECO:0000256" key="1">
    <source>
        <dbReference type="SAM" id="MobiDB-lite"/>
    </source>
</evidence>
<reference evidence="2 3" key="1">
    <citation type="submission" date="2022-09" db="EMBL/GenBank/DDBJ databases">
        <authorList>
            <person name="Palmer J.M."/>
        </authorList>
    </citation>
    <scope>NUCLEOTIDE SEQUENCE [LARGE SCALE GENOMIC DNA]</scope>
    <source>
        <strain evidence="2 3">DSM 7382</strain>
    </source>
</reference>